<keyword evidence="3" id="KW-1185">Reference proteome</keyword>
<evidence type="ECO:0000313" key="3">
    <source>
        <dbReference type="Proteomes" id="UP000008022"/>
    </source>
</evidence>
<dbReference type="EnsemblPlants" id="ORUFI06G14260.1">
    <property type="protein sequence ID" value="ORUFI06G14260.1"/>
    <property type="gene ID" value="ORUFI06G14260"/>
</dbReference>
<reference evidence="3" key="1">
    <citation type="submission" date="2013-06" db="EMBL/GenBank/DDBJ databases">
        <authorList>
            <person name="Zhao Q."/>
        </authorList>
    </citation>
    <scope>NUCLEOTIDE SEQUENCE</scope>
    <source>
        <strain evidence="3">cv. W1943</strain>
    </source>
</reference>
<name>A0A0E0PXB6_ORYRU</name>
<dbReference type="AlphaFoldDB" id="A0A0E0PXB6"/>
<organism evidence="2 3">
    <name type="scientific">Oryza rufipogon</name>
    <name type="common">Brownbeard rice</name>
    <name type="synonym">Asian wild rice</name>
    <dbReference type="NCBI Taxonomy" id="4529"/>
    <lineage>
        <taxon>Eukaryota</taxon>
        <taxon>Viridiplantae</taxon>
        <taxon>Streptophyta</taxon>
        <taxon>Embryophyta</taxon>
        <taxon>Tracheophyta</taxon>
        <taxon>Spermatophyta</taxon>
        <taxon>Magnoliopsida</taxon>
        <taxon>Liliopsida</taxon>
        <taxon>Poales</taxon>
        <taxon>Poaceae</taxon>
        <taxon>BOP clade</taxon>
        <taxon>Oryzoideae</taxon>
        <taxon>Oryzeae</taxon>
        <taxon>Oryzinae</taxon>
        <taxon>Oryza</taxon>
    </lineage>
</organism>
<dbReference type="Gramene" id="ORUFI06G14260.1">
    <property type="protein sequence ID" value="ORUFI06G14260.1"/>
    <property type="gene ID" value="ORUFI06G14260"/>
</dbReference>
<proteinExistence type="predicted"/>
<dbReference type="OMA" id="FAMEMAT"/>
<feature type="compositionally biased region" description="Basic and acidic residues" evidence="1">
    <location>
        <begin position="40"/>
        <end position="54"/>
    </location>
</feature>
<evidence type="ECO:0000313" key="2">
    <source>
        <dbReference type="EnsemblPlants" id="ORUFI06G14260.1"/>
    </source>
</evidence>
<accession>A0A0E0PXB6</accession>
<reference evidence="2" key="2">
    <citation type="submission" date="2015-06" db="UniProtKB">
        <authorList>
            <consortium name="EnsemblPlants"/>
        </authorList>
    </citation>
    <scope>IDENTIFICATION</scope>
</reference>
<evidence type="ECO:0000256" key="1">
    <source>
        <dbReference type="SAM" id="MobiDB-lite"/>
    </source>
</evidence>
<sequence length="87" mass="9557">MVKKCIKFAMEMATTNPWSCGHQEADNKKHHRSTSPSHGYEQEGSAREPNHEAGDIGKRTAIWGTMVCACDGDCFSPAALCISFQIL</sequence>
<dbReference type="HOGENOM" id="CLU_2487343_0_0_1"/>
<protein>
    <submittedName>
        <fullName evidence="2">Uncharacterized protein</fullName>
    </submittedName>
</protein>
<dbReference type="Proteomes" id="UP000008022">
    <property type="component" value="Unassembled WGS sequence"/>
</dbReference>
<feature type="region of interest" description="Disordered" evidence="1">
    <location>
        <begin position="17"/>
        <end position="54"/>
    </location>
</feature>